<organism evidence="1">
    <name type="scientific">uncultured Nocardioidaceae bacterium</name>
    <dbReference type="NCBI Taxonomy" id="253824"/>
    <lineage>
        <taxon>Bacteria</taxon>
        <taxon>Bacillati</taxon>
        <taxon>Actinomycetota</taxon>
        <taxon>Actinomycetes</taxon>
        <taxon>Propionibacteriales</taxon>
        <taxon>Nocardioidaceae</taxon>
        <taxon>environmental samples</taxon>
    </lineage>
</organism>
<keyword evidence="1" id="KW-0560">Oxidoreductase</keyword>
<accession>A0A6J4LNT0</accession>
<dbReference type="InterPro" id="IPR008775">
    <property type="entry name" value="Phytyl_CoA_dOase-like"/>
</dbReference>
<dbReference type="Pfam" id="PF05721">
    <property type="entry name" value="PhyH"/>
    <property type="match status" value="1"/>
</dbReference>
<proteinExistence type="predicted"/>
<dbReference type="InterPro" id="IPR051961">
    <property type="entry name" value="Fungal_Metabolite_Diox"/>
</dbReference>
<dbReference type="EMBL" id="CADCUH010000064">
    <property type="protein sequence ID" value="CAA9333989.1"/>
    <property type="molecule type" value="Genomic_DNA"/>
</dbReference>
<reference evidence="1" key="1">
    <citation type="submission" date="2020-02" db="EMBL/GenBank/DDBJ databases">
        <authorList>
            <person name="Meier V. D."/>
        </authorList>
    </citation>
    <scope>NUCLEOTIDE SEQUENCE</scope>
    <source>
        <strain evidence="1">AVDCRST_MAG36</strain>
    </source>
</reference>
<protein>
    <submittedName>
        <fullName evidence="1">Phytanoyl-CoA dioxygenase</fullName>
    </submittedName>
</protein>
<dbReference type="SUPFAM" id="SSF51197">
    <property type="entry name" value="Clavaminate synthase-like"/>
    <property type="match status" value="1"/>
</dbReference>
<keyword evidence="1" id="KW-0223">Dioxygenase</keyword>
<dbReference type="AlphaFoldDB" id="A0A6J4LNT0"/>
<evidence type="ECO:0000313" key="1">
    <source>
        <dbReference type="EMBL" id="CAA9333989.1"/>
    </source>
</evidence>
<dbReference type="Gene3D" id="2.60.120.620">
    <property type="entry name" value="q2cbj1_9rhob like domain"/>
    <property type="match status" value="1"/>
</dbReference>
<dbReference type="GO" id="GO:0016706">
    <property type="term" value="F:2-oxoglutarate-dependent dioxygenase activity"/>
    <property type="evidence" value="ECO:0007669"/>
    <property type="project" value="UniProtKB-ARBA"/>
</dbReference>
<name>A0A6J4LNT0_9ACTN</name>
<sequence length="289" mass="32300">MTVGRPGPAEYREAMTATDVQHGYDTEAIRRGLETDGIIALKGAFPVEWVDRLREDLEAAFEEARGREGGAVSRGPQRWYVEVHPEALRGFVDLVDHPWVRTVCETVLGPDYRIVEVGFDTPFPGAKVQPWHRDFRSPRETREEGRLTSLAFNLTTVDTVEEMGPFQIAPGTQWETGEDFDHAMFPPKSEYDRYESVSVKKYPQRGDISARSALTVHRGTPNVSDTPRPVLVLGVDAPGAGNDAHHDPAVTQPFWDSLPDRVKKHLLCPVVDELPPLTQKHDIEGLVMG</sequence>
<dbReference type="PANTHER" id="PTHR37563">
    <property type="entry name" value="PHYTANOYL-COA DIOXYGENASE FAMILY PROTEIN (AFU_ORTHOLOGUE AFUA_2G03330)"/>
    <property type="match status" value="1"/>
</dbReference>
<dbReference type="PANTHER" id="PTHR37563:SF2">
    <property type="entry name" value="PHYTANOYL-COA DIOXYGENASE FAMILY PROTEIN (AFU_ORTHOLOGUE AFUA_2G03330)"/>
    <property type="match status" value="1"/>
</dbReference>
<gene>
    <name evidence="1" type="ORF">AVDCRST_MAG36-1077</name>
</gene>